<dbReference type="InterPro" id="IPR023780">
    <property type="entry name" value="Chromo_domain"/>
</dbReference>
<dbReference type="OrthoDB" id="2630497at2759"/>
<dbReference type="GO" id="GO:0006338">
    <property type="term" value="P:chromatin remodeling"/>
    <property type="evidence" value="ECO:0007669"/>
    <property type="project" value="UniProtKB-ARBA"/>
</dbReference>
<dbReference type="PROSITE" id="PS50013">
    <property type="entry name" value="CHROMO_2"/>
    <property type="match status" value="1"/>
</dbReference>
<feature type="domain" description="Chromo" evidence="1">
    <location>
        <begin position="35"/>
        <end position="101"/>
    </location>
</feature>
<dbReference type="CDD" id="cd00024">
    <property type="entry name" value="CD_CSD"/>
    <property type="match status" value="1"/>
</dbReference>
<dbReference type="EMBL" id="AVOT02004126">
    <property type="protein sequence ID" value="MBW0475490.1"/>
    <property type="molecule type" value="Genomic_DNA"/>
</dbReference>
<keyword evidence="3" id="KW-1185">Reference proteome</keyword>
<comment type="caution">
    <text evidence="2">The sequence shown here is derived from an EMBL/GenBank/DDBJ whole genome shotgun (WGS) entry which is preliminary data.</text>
</comment>
<proteinExistence type="predicted"/>
<evidence type="ECO:0000259" key="1">
    <source>
        <dbReference type="PROSITE" id="PS50013"/>
    </source>
</evidence>
<organism evidence="2 3">
    <name type="scientific">Austropuccinia psidii MF-1</name>
    <dbReference type="NCBI Taxonomy" id="1389203"/>
    <lineage>
        <taxon>Eukaryota</taxon>
        <taxon>Fungi</taxon>
        <taxon>Dikarya</taxon>
        <taxon>Basidiomycota</taxon>
        <taxon>Pucciniomycotina</taxon>
        <taxon>Pucciniomycetes</taxon>
        <taxon>Pucciniales</taxon>
        <taxon>Sphaerophragmiaceae</taxon>
        <taxon>Austropuccinia</taxon>
    </lineage>
</organism>
<evidence type="ECO:0000313" key="2">
    <source>
        <dbReference type="EMBL" id="MBW0475490.1"/>
    </source>
</evidence>
<dbReference type="SUPFAM" id="SSF54160">
    <property type="entry name" value="Chromo domain-like"/>
    <property type="match status" value="1"/>
</dbReference>
<evidence type="ECO:0000313" key="3">
    <source>
        <dbReference type="Proteomes" id="UP000765509"/>
    </source>
</evidence>
<accession>A0A9Q3C2F8</accession>
<dbReference type="InterPro" id="IPR016197">
    <property type="entry name" value="Chromo-like_dom_sf"/>
</dbReference>
<dbReference type="InterPro" id="IPR000953">
    <property type="entry name" value="Chromo/chromo_shadow_dom"/>
</dbReference>
<dbReference type="AlphaFoldDB" id="A0A9Q3C2F8"/>
<protein>
    <recommendedName>
        <fullName evidence="1">Chromo domain-containing protein</fullName>
    </recommendedName>
</protein>
<dbReference type="Pfam" id="PF00385">
    <property type="entry name" value="Chromo"/>
    <property type="match status" value="1"/>
</dbReference>
<reference evidence="2" key="1">
    <citation type="submission" date="2021-03" db="EMBL/GenBank/DDBJ databases">
        <title>Draft genome sequence of rust myrtle Austropuccinia psidii MF-1, a brazilian biotype.</title>
        <authorList>
            <person name="Quecine M.C."/>
            <person name="Pachon D.M.R."/>
            <person name="Bonatelli M.L."/>
            <person name="Correr F.H."/>
            <person name="Franceschini L.M."/>
            <person name="Leite T.F."/>
            <person name="Margarido G.R.A."/>
            <person name="Almeida C.A."/>
            <person name="Ferrarezi J.A."/>
            <person name="Labate C.A."/>
        </authorList>
    </citation>
    <scope>NUCLEOTIDE SEQUENCE</scope>
    <source>
        <strain evidence="2">MF-1</strain>
    </source>
</reference>
<name>A0A9Q3C2F8_9BASI</name>
<dbReference type="Proteomes" id="UP000765509">
    <property type="component" value="Unassembled WGS sequence"/>
</dbReference>
<gene>
    <name evidence="2" type="ORF">O181_015205</name>
</gene>
<sequence length="126" mass="14004">MEVSSPCISCVLIRTSEAINYPKLTSIAMTTSNSGRARRMGSVSGSGSKPKRGQLWYLVKWKGFSEDPERKTWEPASNITNSPDLFKDFHSLYPEKHGPITSRVLFSGAWWGLDLMKVSSSPGIHL</sequence>
<dbReference type="Gene3D" id="2.40.50.40">
    <property type="match status" value="1"/>
</dbReference>